<evidence type="ECO:0000313" key="2">
    <source>
        <dbReference type="EMBL" id="MDR9778098.1"/>
    </source>
</evidence>
<feature type="non-terminal residue" evidence="2">
    <location>
        <position position="1"/>
    </location>
</feature>
<dbReference type="EMBL" id="JAVLSF010000466">
    <property type="protein sequence ID" value="MDR9778098.1"/>
    <property type="molecule type" value="Genomic_DNA"/>
</dbReference>
<name>A0AAJ2LQJ0_9HYPH</name>
<proteinExistence type="predicted"/>
<comment type="caution">
    <text evidence="2">The sequence shown here is derived from an EMBL/GenBank/DDBJ whole genome shotgun (WGS) entry which is preliminary data.</text>
</comment>
<keyword evidence="1" id="KW-0472">Membrane</keyword>
<dbReference type="RefSeq" id="WP_310866225.1">
    <property type="nucleotide sequence ID" value="NZ_JAVLSF010000466.1"/>
</dbReference>
<keyword evidence="1" id="KW-0812">Transmembrane</keyword>
<evidence type="ECO:0000256" key="1">
    <source>
        <dbReference type="SAM" id="Phobius"/>
    </source>
</evidence>
<feature type="transmembrane region" description="Helical" evidence="1">
    <location>
        <begin position="124"/>
        <end position="140"/>
    </location>
</feature>
<evidence type="ECO:0000313" key="3">
    <source>
        <dbReference type="Proteomes" id="UP001268610"/>
    </source>
</evidence>
<sequence>LMVEGFDIVAKKSPYRVVLVAHAKAIRNGPVKMRWLGGIDAVAKTASPPTQVGMGGLLESTDSKEYAAGENILLVMVGGKVQPSMDRPATIQLNLVRRENIVIDSIRLEVWQGKGNVWSFWDKFFWFSLFTGPVILWVGIRSRRK</sequence>
<protein>
    <submittedName>
        <fullName evidence="2">Uncharacterized protein</fullName>
    </submittedName>
</protein>
<keyword evidence="1" id="KW-1133">Transmembrane helix</keyword>
<gene>
    <name evidence="2" type="ORF">RJJ65_36800</name>
</gene>
<organism evidence="2 3">
    <name type="scientific">Rhizobium hidalgonense</name>
    <dbReference type="NCBI Taxonomy" id="1538159"/>
    <lineage>
        <taxon>Bacteria</taxon>
        <taxon>Pseudomonadati</taxon>
        <taxon>Pseudomonadota</taxon>
        <taxon>Alphaproteobacteria</taxon>
        <taxon>Hyphomicrobiales</taxon>
        <taxon>Rhizobiaceae</taxon>
        <taxon>Rhizobium/Agrobacterium group</taxon>
        <taxon>Rhizobium</taxon>
    </lineage>
</organism>
<reference evidence="2" key="1">
    <citation type="submission" date="2023-04" db="EMBL/GenBank/DDBJ databases">
        <title>Genomic characterization of faba bean (Vicia faba) microsymbionts in Mexican soils.</title>
        <authorList>
            <person name="Rivera Orduna F.N."/>
            <person name="Guevara-Luna J."/>
            <person name="Yan J."/>
            <person name="Arroyo-Herrera I."/>
            <person name="Li Y."/>
            <person name="Vasquez-Murrieta M.S."/>
            <person name="Wang E.T."/>
        </authorList>
    </citation>
    <scope>NUCLEOTIDE SEQUENCE</scope>
    <source>
        <strain evidence="2">CH26</strain>
    </source>
</reference>
<dbReference type="AlphaFoldDB" id="A0AAJ2LQJ0"/>
<dbReference type="Proteomes" id="UP001268610">
    <property type="component" value="Unassembled WGS sequence"/>
</dbReference>
<accession>A0AAJ2LQJ0</accession>